<feature type="transmembrane region" description="Helical" evidence="7">
    <location>
        <begin position="131"/>
        <end position="153"/>
    </location>
</feature>
<dbReference type="Pfam" id="PF00528">
    <property type="entry name" value="BPD_transp_1"/>
    <property type="match status" value="1"/>
</dbReference>
<dbReference type="GO" id="GO:0055085">
    <property type="term" value="P:transmembrane transport"/>
    <property type="evidence" value="ECO:0007669"/>
    <property type="project" value="InterPro"/>
</dbReference>
<evidence type="ECO:0000313" key="9">
    <source>
        <dbReference type="EMBL" id="MCV7420499.1"/>
    </source>
</evidence>
<feature type="transmembrane region" description="Helical" evidence="7">
    <location>
        <begin position="99"/>
        <end position="125"/>
    </location>
</feature>
<proteinExistence type="inferred from homology"/>
<dbReference type="RefSeq" id="WP_263995281.1">
    <property type="nucleotide sequence ID" value="NZ_JACKVK010000005.1"/>
</dbReference>
<evidence type="ECO:0000256" key="6">
    <source>
        <dbReference type="ARBA" id="ARBA00023136"/>
    </source>
</evidence>
<reference evidence="9" key="2">
    <citation type="journal article" date="2022" name="BMC Genomics">
        <title>Comparative genome analysis of mycobacteria focusing on tRNA and non-coding RNA.</title>
        <authorList>
            <person name="Behra P.R.K."/>
            <person name="Pettersson B.M.F."/>
            <person name="Ramesh M."/>
            <person name="Das S."/>
            <person name="Dasgupta S."/>
            <person name="Kirsebom L.A."/>
        </authorList>
    </citation>
    <scope>NUCLEOTIDE SEQUENCE</scope>
    <source>
        <strain evidence="9">DSM 44838</strain>
    </source>
</reference>
<keyword evidence="6 7" id="KW-0472">Membrane</keyword>
<dbReference type="PROSITE" id="PS50928">
    <property type="entry name" value="ABC_TM1"/>
    <property type="match status" value="1"/>
</dbReference>
<dbReference type="PANTHER" id="PTHR30151:SF20">
    <property type="entry name" value="ABC TRANSPORTER PERMEASE PROTEIN HI_0355-RELATED"/>
    <property type="match status" value="1"/>
</dbReference>
<dbReference type="Gene3D" id="1.10.3720.10">
    <property type="entry name" value="MetI-like"/>
    <property type="match status" value="1"/>
</dbReference>
<feature type="domain" description="ABC transmembrane type-1" evidence="8">
    <location>
        <begin position="61"/>
        <end position="246"/>
    </location>
</feature>
<keyword evidence="2 7" id="KW-0813">Transport</keyword>
<dbReference type="InterPro" id="IPR035906">
    <property type="entry name" value="MetI-like_sf"/>
</dbReference>
<feature type="transmembrane region" description="Helical" evidence="7">
    <location>
        <begin position="174"/>
        <end position="201"/>
    </location>
</feature>
<comment type="similarity">
    <text evidence="7">Belongs to the binding-protein-dependent transport system permease family.</text>
</comment>
<dbReference type="GO" id="GO:0005886">
    <property type="term" value="C:plasma membrane"/>
    <property type="evidence" value="ECO:0007669"/>
    <property type="project" value="UniProtKB-SubCell"/>
</dbReference>
<evidence type="ECO:0000256" key="4">
    <source>
        <dbReference type="ARBA" id="ARBA00022692"/>
    </source>
</evidence>
<organism evidence="9 10">
    <name type="scientific">Mycobacterium yunnanensis</name>
    <dbReference type="NCBI Taxonomy" id="368477"/>
    <lineage>
        <taxon>Bacteria</taxon>
        <taxon>Bacillati</taxon>
        <taxon>Actinomycetota</taxon>
        <taxon>Actinomycetes</taxon>
        <taxon>Mycobacteriales</taxon>
        <taxon>Mycobacteriaceae</taxon>
        <taxon>Mycobacterium</taxon>
    </lineage>
</organism>
<evidence type="ECO:0000259" key="8">
    <source>
        <dbReference type="PROSITE" id="PS50928"/>
    </source>
</evidence>
<dbReference type="AlphaFoldDB" id="A0A9X3BSE4"/>
<comment type="caution">
    <text evidence="9">The sequence shown here is derived from an EMBL/GenBank/DDBJ whole genome shotgun (WGS) entry which is preliminary data.</text>
</comment>
<dbReference type="Proteomes" id="UP001141629">
    <property type="component" value="Unassembled WGS sequence"/>
</dbReference>
<evidence type="ECO:0000256" key="7">
    <source>
        <dbReference type="RuleBase" id="RU363032"/>
    </source>
</evidence>
<evidence type="ECO:0000313" key="10">
    <source>
        <dbReference type="Proteomes" id="UP001141629"/>
    </source>
</evidence>
<feature type="transmembrane region" description="Helical" evidence="7">
    <location>
        <begin position="225"/>
        <end position="249"/>
    </location>
</feature>
<name>A0A9X3BSE4_9MYCO</name>
<dbReference type="SUPFAM" id="SSF161098">
    <property type="entry name" value="MetI-like"/>
    <property type="match status" value="1"/>
</dbReference>
<accession>A0A9X3BSE4</accession>
<feature type="transmembrane region" description="Helical" evidence="7">
    <location>
        <begin position="12"/>
        <end position="37"/>
    </location>
</feature>
<reference evidence="9" key="1">
    <citation type="submission" date="2020-07" db="EMBL/GenBank/DDBJ databases">
        <authorList>
            <person name="Pettersson B.M.F."/>
            <person name="Behra P.R.K."/>
            <person name="Ramesh M."/>
            <person name="Das S."/>
            <person name="Dasgupta S."/>
            <person name="Kirsebom L.A."/>
        </authorList>
    </citation>
    <scope>NUCLEOTIDE SEQUENCE</scope>
    <source>
        <strain evidence="9">DSM 44838</strain>
    </source>
</reference>
<keyword evidence="4 7" id="KW-0812">Transmembrane</keyword>
<keyword evidence="10" id="KW-1185">Reference proteome</keyword>
<protein>
    <submittedName>
        <fullName evidence="9">ABC transporter permease</fullName>
    </submittedName>
</protein>
<dbReference type="PANTHER" id="PTHR30151">
    <property type="entry name" value="ALKANE SULFONATE ABC TRANSPORTER-RELATED, MEMBRANE SUBUNIT"/>
    <property type="match status" value="1"/>
</dbReference>
<evidence type="ECO:0000256" key="3">
    <source>
        <dbReference type="ARBA" id="ARBA00022475"/>
    </source>
</evidence>
<feature type="transmembrane region" description="Helical" evidence="7">
    <location>
        <begin position="72"/>
        <end position="92"/>
    </location>
</feature>
<evidence type="ECO:0000256" key="1">
    <source>
        <dbReference type="ARBA" id="ARBA00004651"/>
    </source>
</evidence>
<comment type="subcellular location">
    <subcellularLocation>
        <location evidence="1 7">Cell membrane</location>
        <topology evidence="1 7">Multi-pass membrane protein</topology>
    </subcellularLocation>
</comment>
<evidence type="ECO:0000256" key="5">
    <source>
        <dbReference type="ARBA" id="ARBA00022989"/>
    </source>
</evidence>
<dbReference type="EMBL" id="JACKVK010000005">
    <property type="protein sequence ID" value="MCV7420499.1"/>
    <property type="molecule type" value="Genomic_DNA"/>
</dbReference>
<dbReference type="CDD" id="cd06261">
    <property type="entry name" value="TM_PBP2"/>
    <property type="match status" value="1"/>
</dbReference>
<keyword evidence="5 7" id="KW-1133">Transmembrane helix</keyword>
<keyword evidence="3" id="KW-1003">Cell membrane</keyword>
<sequence length="294" mass="31239">MSSPRTAKNARLMTAIAIPLVSLIVILVVWDLAVRIFDIAPYVLPSPQRTFAALQDDWETLRDGAVITSKEFIVGFLIGAVAGFVFALAMSWSRLVQRLLYPVLITSQAVPIIAVAPALVIWMGFGLAPKLTIVALIVFFPVVVNVLDGLAAVDKDLVALATAMGGTRWRIFRSVTLPATLTPLFSALKMTATFAVTGAVLGEWTASTSGGLGVALLEAQSRLDVASVFAAIVLLVILGLAAFGIVALVEVLLTPWRRSPVAPTWRTYFRNRSLSAPPASAQVESPAGTELATS</sequence>
<dbReference type="InterPro" id="IPR000515">
    <property type="entry name" value="MetI-like"/>
</dbReference>
<evidence type="ECO:0000256" key="2">
    <source>
        <dbReference type="ARBA" id="ARBA00022448"/>
    </source>
</evidence>
<gene>
    <name evidence="9" type="ORF">H7K45_08100</name>
</gene>